<evidence type="ECO:0000256" key="12">
    <source>
        <dbReference type="ARBA" id="ARBA00034084"/>
    </source>
</evidence>
<dbReference type="Gene3D" id="1.10.274.30">
    <property type="entry name" value="MRG domain"/>
    <property type="match status" value="1"/>
</dbReference>
<feature type="region of interest" description="Disordered" evidence="13">
    <location>
        <begin position="1"/>
        <end position="54"/>
    </location>
</feature>
<name>A0A2K6PJF7_RHIRO</name>
<dbReference type="Pfam" id="PF05712">
    <property type="entry name" value="MRG"/>
    <property type="match status" value="1"/>
</dbReference>
<keyword evidence="7" id="KW-0805">Transcription regulation</keyword>
<dbReference type="GO" id="GO:0006281">
    <property type="term" value="P:DNA repair"/>
    <property type="evidence" value="ECO:0007669"/>
    <property type="project" value="UniProtKB-KW"/>
</dbReference>
<keyword evidence="16" id="KW-1185">Reference proteome</keyword>
<keyword evidence="9" id="KW-0234">DNA repair</keyword>
<dbReference type="FunFam" id="1.10.274.30:FF:000001">
    <property type="entry name" value="Mortality factor 4-like protein 1"/>
    <property type="match status" value="1"/>
</dbReference>
<evidence type="ECO:0000256" key="11">
    <source>
        <dbReference type="ARBA" id="ARBA00025930"/>
    </source>
</evidence>
<dbReference type="PANTHER" id="PTHR10880">
    <property type="entry name" value="MORTALITY FACTOR 4-LIKE PROTEIN"/>
    <property type="match status" value="1"/>
</dbReference>
<dbReference type="InterPro" id="IPR026541">
    <property type="entry name" value="MRG_dom"/>
</dbReference>
<dbReference type="PROSITE" id="PS51640">
    <property type="entry name" value="MRG"/>
    <property type="match status" value="1"/>
</dbReference>
<dbReference type="PANTHER" id="PTHR10880:SF25">
    <property type="entry name" value="MORTALITY FACTOR 4-LIKE PROTEIN 2"/>
    <property type="match status" value="1"/>
</dbReference>
<dbReference type="Proteomes" id="UP000233200">
    <property type="component" value="Unplaced"/>
</dbReference>
<evidence type="ECO:0000256" key="6">
    <source>
        <dbReference type="ARBA" id="ARBA00022853"/>
    </source>
</evidence>
<keyword evidence="3" id="KW-0597">Phosphoprotein</keyword>
<dbReference type="InterPro" id="IPR038217">
    <property type="entry name" value="MRG_C_sf"/>
</dbReference>
<comment type="subunit">
    <text evidence="11">Component of the NuA4 histone acetyltransferase complex which contains the catalytic subunit KAT5/TIP60 and the subunits EP400, TRRAP/PAF400, BRD8/SMAP, EPC1, DMAP1/DNMAP1, RUVBL1/TIP49, RUVBL2, ING3, actin, ACTL6A/BAF53A, MORF4L1/MRG15, MORF4L2/MRGX, MRGBP, YEATS4/GAS41 and VPS72/YL1. The NuA4 complex interacts with MYC and the adenovirus E1A protein. MORF4L1 may also participate in the formation of NuA4 related complexes which lack the KAT5/TIP60 catalytic subunit, but which include the SWI/SNF related protein SRCAP. Component of the MSIN3A histone deacetylase complex, which includes SIN3A, HDAC2, ARID4B, MORF4L1, RBBP4/RbAp48, and RBBP7/RbAp46. Interacts with MRFAP1 and RB1. May also interact with one or more as yet undefined members of the TLE (transducin-like enhancer of split) family of transcriptional repressors.</text>
</comment>
<evidence type="ECO:0000256" key="4">
    <source>
        <dbReference type="ARBA" id="ARBA00022604"/>
    </source>
</evidence>
<evidence type="ECO:0000256" key="5">
    <source>
        <dbReference type="ARBA" id="ARBA00022763"/>
    </source>
</evidence>
<comment type="function">
    <text evidence="12">Component of the NuA4 histone acetyltransferase complex which is involved in transcriptional activation of select genes principally by acetylation of nucleosomal histone H4 and H2A. This modification may both alter nucleosome - DNA interactions and promote interaction of the modified histones with other proteins which positively regulate transcription. This complex may be required for the activation of transcriptional programs associated with oncogene and proto-oncogene mediated growth induction, tumor suppressor mediated growth arrest and replicative senescence, apoptosis, and DNA repair. The NuA4 complex ATPase and helicase activities seem to be, at least in part, contributed by the association of RUVBL1 and RUVBL2 with EP400. NuA4 may also play a direct role in DNA repair when directly recruited to sites of DNA damage. Also a component of the MSIN3A complex which acts to repress transcription by deacetylation of nucleosomal histones.</text>
</comment>
<dbReference type="STRING" id="61622.ENSRROP00000016686"/>
<dbReference type="AlphaFoldDB" id="A0A2K6PJF7"/>
<evidence type="ECO:0000259" key="14">
    <source>
        <dbReference type="Pfam" id="PF05712"/>
    </source>
</evidence>
<evidence type="ECO:0000313" key="16">
    <source>
        <dbReference type="Proteomes" id="UP000233200"/>
    </source>
</evidence>
<keyword evidence="8" id="KW-0804">Transcription</keyword>
<evidence type="ECO:0000256" key="3">
    <source>
        <dbReference type="ARBA" id="ARBA00022553"/>
    </source>
</evidence>
<dbReference type="Ensembl" id="ENSRROT00000040835.1">
    <property type="protein sequence ID" value="ENSRROP00000016686.1"/>
    <property type="gene ID" value="ENSRROG00000032477.1"/>
</dbReference>
<keyword evidence="5" id="KW-0227">DNA damage</keyword>
<dbReference type="GeneTree" id="ENSGT00950000182965"/>
<reference evidence="15" key="2">
    <citation type="submission" date="2025-09" db="UniProtKB">
        <authorList>
            <consortium name="Ensembl"/>
        </authorList>
    </citation>
    <scope>IDENTIFICATION</scope>
</reference>
<keyword evidence="10" id="KW-0539">Nucleus</keyword>
<comment type="subcellular location">
    <subcellularLocation>
        <location evidence="1">Nucleus</location>
    </subcellularLocation>
</comment>
<dbReference type="InterPro" id="IPR008676">
    <property type="entry name" value="MRG"/>
</dbReference>
<evidence type="ECO:0000256" key="2">
    <source>
        <dbReference type="ARBA" id="ARBA00013933"/>
    </source>
</evidence>
<reference evidence="15" key="1">
    <citation type="submission" date="2025-08" db="UniProtKB">
        <authorList>
            <consortium name="Ensembl"/>
        </authorList>
    </citation>
    <scope>IDENTIFICATION</scope>
</reference>
<dbReference type="GO" id="GO:1905168">
    <property type="term" value="P:positive regulation of double-strand break repair via homologous recombination"/>
    <property type="evidence" value="ECO:0007669"/>
    <property type="project" value="UniProtKB-ARBA"/>
</dbReference>
<accession>A0A2K6PJF7</accession>
<evidence type="ECO:0000256" key="13">
    <source>
        <dbReference type="SAM" id="MobiDB-lite"/>
    </source>
</evidence>
<dbReference type="GO" id="GO:0005634">
    <property type="term" value="C:nucleus"/>
    <property type="evidence" value="ECO:0007669"/>
    <property type="project" value="UniProtKB-SubCell"/>
</dbReference>
<dbReference type="GO" id="GO:0006355">
    <property type="term" value="P:regulation of DNA-templated transcription"/>
    <property type="evidence" value="ECO:0007669"/>
    <property type="project" value="InterPro"/>
</dbReference>
<evidence type="ECO:0000256" key="9">
    <source>
        <dbReference type="ARBA" id="ARBA00023204"/>
    </source>
</evidence>
<dbReference type="GO" id="GO:0006325">
    <property type="term" value="P:chromatin organization"/>
    <property type="evidence" value="ECO:0007669"/>
    <property type="project" value="UniProtKB-KW"/>
</dbReference>
<evidence type="ECO:0000256" key="10">
    <source>
        <dbReference type="ARBA" id="ARBA00023242"/>
    </source>
</evidence>
<dbReference type="OMA" id="KRAWEAF"/>
<feature type="domain" description="MRG" evidence="14">
    <location>
        <begin position="43"/>
        <end position="226"/>
    </location>
</feature>
<protein>
    <recommendedName>
        <fullName evidence="2">Mortality factor 4-like protein 2</fullName>
    </recommendedName>
</protein>
<evidence type="ECO:0000256" key="7">
    <source>
        <dbReference type="ARBA" id="ARBA00023015"/>
    </source>
</evidence>
<evidence type="ECO:0000256" key="1">
    <source>
        <dbReference type="ARBA" id="ARBA00004123"/>
    </source>
</evidence>
<sequence>MRGVSSGKKTAGSMRKTRKNKQKTPGNRDDGSTSKAPQPLRKKRARADPTVESEEAFKNRMEVKVKIPEELKPWLVEDWDLVTRQKQLFQLPAKKNIDAILEEYANCKKSQGNVDNKEYAVNEVVARATVPNPGIKEYSNVMLGTQLLYKFERPQYPEILLAHPDAPMSQVYRAPHLLRLFVRIGAMLAYTPLDEKSLALLLGYLHDFLKYLAKNSASLFTASDYKVASAEYHRKAL</sequence>
<evidence type="ECO:0000313" key="15">
    <source>
        <dbReference type="Ensembl" id="ENSRROP00000016686.1"/>
    </source>
</evidence>
<dbReference type="GO" id="GO:0035267">
    <property type="term" value="C:NuA4 histone acetyltransferase complex"/>
    <property type="evidence" value="ECO:0007669"/>
    <property type="project" value="TreeGrafter"/>
</dbReference>
<keyword evidence="4" id="KW-0341">Growth regulation</keyword>
<dbReference type="GO" id="GO:0000786">
    <property type="term" value="C:nucleosome"/>
    <property type="evidence" value="ECO:0007669"/>
    <property type="project" value="UniProtKB-ARBA"/>
</dbReference>
<keyword evidence="6" id="KW-0156">Chromatin regulator</keyword>
<proteinExistence type="predicted"/>
<organism evidence="15 16">
    <name type="scientific">Rhinopithecus roxellana</name>
    <name type="common">Golden snub-nosed monkey</name>
    <name type="synonym">Pygathrix roxellana</name>
    <dbReference type="NCBI Taxonomy" id="61622"/>
    <lineage>
        <taxon>Eukaryota</taxon>
        <taxon>Metazoa</taxon>
        <taxon>Chordata</taxon>
        <taxon>Craniata</taxon>
        <taxon>Vertebrata</taxon>
        <taxon>Euteleostomi</taxon>
        <taxon>Mammalia</taxon>
        <taxon>Eutheria</taxon>
        <taxon>Euarchontoglires</taxon>
        <taxon>Primates</taxon>
        <taxon>Haplorrhini</taxon>
        <taxon>Catarrhini</taxon>
        <taxon>Cercopithecidae</taxon>
        <taxon>Colobinae</taxon>
        <taxon>Rhinopithecus</taxon>
    </lineage>
</organism>
<evidence type="ECO:0000256" key="8">
    <source>
        <dbReference type="ARBA" id="ARBA00023163"/>
    </source>
</evidence>